<evidence type="ECO:0000313" key="2">
    <source>
        <dbReference type="EMBL" id="DAD89912.1"/>
    </source>
</evidence>
<organism evidence="2">
    <name type="scientific">Siphoviridae sp. ctxfQ4</name>
    <dbReference type="NCBI Taxonomy" id="2826521"/>
    <lineage>
        <taxon>Viruses</taxon>
        <taxon>Duplodnaviria</taxon>
        <taxon>Heunggongvirae</taxon>
        <taxon>Uroviricota</taxon>
        <taxon>Caudoviricetes</taxon>
    </lineage>
</organism>
<proteinExistence type="predicted"/>
<name>A0A8S5N6P8_9CAUD</name>
<dbReference type="InterPro" id="IPR022225">
    <property type="entry name" value="Phage_tail_fibre_N"/>
</dbReference>
<protein>
    <submittedName>
        <fullName evidence="2">Tail-collar fiber protein</fullName>
    </submittedName>
</protein>
<evidence type="ECO:0000259" key="1">
    <source>
        <dbReference type="Pfam" id="PF12571"/>
    </source>
</evidence>
<feature type="domain" description="Phage tail fibre protein N-terminal" evidence="1">
    <location>
        <begin position="4"/>
        <end position="144"/>
    </location>
</feature>
<dbReference type="EMBL" id="BK015072">
    <property type="protein sequence ID" value="DAD89912.1"/>
    <property type="molecule type" value="Genomic_DNA"/>
</dbReference>
<sequence>MQGTVITNKGLQLIAKLVASGTVLSFTRAAVGTGSVPSGYDPTNMTGLNKYKMDGAIASCSSSGDTASIIFQVSSIGVSAGFTITEAGLFATDPDEGEILYCYLDMSTDPQYIYAEGSAISKFVEMTLTVVVGSVQSVTAYINPGSLLTNDGDISNTTIETLDNITESFPVPVAKEKSSKFFGKIKKSLEDWKNLKTSLLLVGSIINNCVTDNANLPLSAAQGKALMDLYIALNSDLAPQLIGSTTSADGTISSANFSKYRFLIVRIGAGGWSRTEFFINQSYICAFYALDNTADQKIRLDYDGNSTIRLSNFTGGAFNICEVYGFIRK</sequence>
<dbReference type="Pfam" id="PF12571">
    <property type="entry name" value="Phage_tail_fib"/>
    <property type="match status" value="1"/>
</dbReference>
<reference evidence="2" key="1">
    <citation type="journal article" date="2021" name="Proc. Natl. Acad. Sci. U.S.A.">
        <title>A Catalog of Tens of Thousands of Viruses from Human Metagenomes Reveals Hidden Associations with Chronic Diseases.</title>
        <authorList>
            <person name="Tisza M.J."/>
            <person name="Buck C.B."/>
        </authorList>
    </citation>
    <scope>NUCLEOTIDE SEQUENCE</scope>
    <source>
        <strain evidence="2">CtxfQ4</strain>
    </source>
</reference>
<accession>A0A8S5N6P8</accession>